<sequence>VGRRCRKRPPARMRFFRELTGFGAA</sequence>
<dbReference type="EMBL" id="UINC01129592">
    <property type="protein sequence ID" value="SVD10080.1"/>
    <property type="molecule type" value="Genomic_DNA"/>
</dbReference>
<proteinExistence type="predicted"/>
<feature type="non-terminal residue" evidence="1">
    <location>
        <position position="1"/>
    </location>
</feature>
<reference evidence="1" key="1">
    <citation type="submission" date="2018-05" db="EMBL/GenBank/DDBJ databases">
        <authorList>
            <person name="Lanie J.A."/>
            <person name="Ng W.-L."/>
            <person name="Kazmierczak K.M."/>
            <person name="Andrzejewski T.M."/>
            <person name="Davidsen T.M."/>
            <person name="Wayne K.J."/>
            <person name="Tettelin H."/>
            <person name="Glass J.I."/>
            <person name="Rusch D."/>
            <person name="Podicherti R."/>
            <person name="Tsui H.-C.T."/>
            <person name="Winkler M.E."/>
        </authorList>
    </citation>
    <scope>NUCLEOTIDE SEQUENCE</scope>
</reference>
<evidence type="ECO:0000313" key="1">
    <source>
        <dbReference type="EMBL" id="SVD10080.1"/>
    </source>
</evidence>
<dbReference type="AlphaFoldDB" id="A0A382SJD0"/>
<organism evidence="1">
    <name type="scientific">marine metagenome</name>
    <dbReference type="NCBI Taxonomy" id="408172"/>
    <lineage>
        <taxon>unclassified sequences</taxon>
        <taxon>metagenomes</taxon>
        <taxon>ecological metagenomes</taxon>
    </lineage>
</organism>
<gene>
    <name evidence="1" type="ORF">METZ01_LOCUS362934</name>
</gene>
<protein>
    <submittedName>
        <fullName evidence="1">Uncharacterized protein</fullName>
    </submittedName>
</protein>
<accession>A0A382SJD0</accession>
<feature type="non-terminal residue" evidence="1">
    <location>
        <position position="25"/>
    </location>
</feature>
<name>A0A382SJD0_9ZZZZ</name>